<protein>
    <submittedName>
        <fullName evidence="1">Uncharacterized protein</fullName>
    </submittedName>
</protein>
<dbReference type="AlphaFoldDB" id="A0A2A6BHV2"/>
<dbReference type="Proteomes" id="UP000005239">
    <property type="component" value="Unassembled WGS sequence"/>
</dbReference>
<reference evidence="2" key="1">
    <citation type="journal article" date="2008" name="Nat. Genet.">
        <title>The Pristionchus pacificus genome provides a unique perspective on nematode lifestyle and parasitism.</title>
        <authorList>
            <person name="Dieterich C."/>
            <person name="Clifton S.W."/>
            <person name="Schuster L.N."/>
            <person name="Chinwalla A."/>
            <person name="Delehaunty K."/>
            <person name="Dinkelacker I."/>
            <person name="Fulton L."/>
            <person name="Fulton R."/>
            <person name="Godfrey J."/>
            <person name="Minx P."/>
            <person name="Mitreva M."/>
            <person name="Roeseler W."/>
            <person name="Tian H."/>
            <person name="Witte H."/>
            <person name="Yang S.P."/>
            <person name="Wilson R.K."/>
            <person name="Sommer R.J."/>
        </authorList>
    </citation>
    <scope>NUCLEOTIDE SEQUENCE [LARGE SCALE GENOMIC DNA]</scope>
    <source>
        <strain evidence="2">PS312</strain>
    </source>
</reference>
<dbReference type="InterPro" id="IPR017907">
    <property type="entry name" value="Znf_RING_CS"/>
</dbReference>
<dbReference type="SUPFAM" id="SSF50494">
    <property type="entry name" value="Trypsin-like serine proteases"/>
    <property type="match status" value="1"/>
</dbReference>
<evidence type="ECO:0000313" key="2">
    <source>
        <dbReference type="Proteomes" id="UP000005239"/>
    </source>
</evidence>
<accession>A0A8R1YQ63</accession>
<dbReference type="InterPro" id="IPR043504">
    <property type="entry name" value="Peptidase_S1_PA_chymotrypsin"/>
</dbReference>
<sequence>MSATFIDVINELVFNKLKTADESCLEECVYFSRACVGCGSRSTHAHTGCGHAVCRDCAVDADGTDGADYACQECPECGKGSAVVKIDDSLFRGCVVCRAMNPRFRDAFTACGHIICTSCCVINDFSASCNHCPLCMQVSTRFSLVEKFDDIPADAYPKVLRGSDLFDDAIAEFEHEELKREQQARELQNQKEEEERLARELREKQENEAKLNQNLKLALEKLQKKKDQQVFEDRLKSALEQRKMKERQRQEEKLRRIQEKEEERQWHEQQMLAYNDQYEGFDHHNLQQYHHHHFAPQQEMVFYMILILLFSVSSSIFGCGLHLPKPFARHSRAVGRVAVCWDIFELDNRRRQRNRSGEVVMAGFADDKGLRREHDFNSILITIKLISCISGTIIGEQDTSSSRIGVIAGITRIEDFEQATLRRAVDAITHPEYETKMASNEIAILKLPFASQSNPSQSIHDDGRAVVTGFGRANVNINGTDQVVFDMEWREAIVPIVPLEVCREPWIRFILQDVPLGLQRMIVERLKVYKIICASSLAHGTHNIGVSWFMHCETKGCPNPTDGIRGDGISVSEGLHGREKVVRLDQGDWINWRRSELSK</sequence>
<gene>
    <name evidence="1" type="primary">WBGene00115441</name>
</gene>
<dbReference type="InterPro" id="IPR009003">
    <property type="entry name" value="Peptidase_S1_PA"/>
</dbReference>
<dbReference type="PROSITE" id="PS50089">
    <property type="entry name" value="ZF_RING_2"/>
    <property type="match status" value="2"/>
</dbReference>
<name>A0A2A6BHV2_PRIPA</name>
<dbReference type="InterPro" id="IPR001841">
    <property type="entry name" value="Znf_RING"/>
</dbReference>
<accession>A0A2A6BHV2</accession>
<reference evidence="1" key="2">
    <citation type="submission" date="2022-06" db="UniProtKB">
        <authorList>
            <consortium name="EnsemblMetazoa"/>
        </authorList>
    </citation>
    <scope>IDENTIFICATION</scope>
    <source>
        <strain evidence="1">PS312</strain>
    </source>
</reference>
<organism evidence="1 2">
    <name type="scientific">Pristionchus pacificus</name>
    <name type="common">Parasitic nematode worm</name>
    <dbReference type="NCBI Taxonomy" id="54126"/>
    <lineage>
        <taxon>Eukaryota</taxon>
        <taxon>Metazoa</taxon>
        <taxon>Ecdysozoa</taxon>
        <taxon>Nematoda</taxon>
        <taxon>Chromadorea</taxon>
        <taxon>Rhabditida</taxon>
        <taxon>Rhabditina</taxon>
        <taxon>Diplogasteromorpha</taxon>
        <taxon>Diplogasteroidea</taxon>
        <taxon>Neodiplogasteridae</taxon>
        <taxon>Pristionchus</taxon>
    </lineage>
</organism>
<proteinExistence type="predicted"/>
<dbReference type="EnsemblMetazoa" id="PPA25887.1">
    <property type="protein sequence ID" value="PPA25887.1"/>
    <property type="gene ID" value="WBGene00115441"/>
</dbReference>
<evidence type="ECO:0000313" key="1">
    <source>
        <dbReference type="EnsemblMetazoa" id="PPA25887.1"/>
    </source>
</evidence>
<dbReference type="PROSITE" id="PS00518">
    <property type="entry name" value="ZF_RING_1"/>
    <property type="match status" value="1"/>
</dbReference>
<keyword evidence="2" id="KW-1185">Reference proteome</keyword>
<dbReference type="Gene3D" id="2.40.10.10">
    <property type="entry name" value="Trypsin-like serine proteases"/>
    <property type="match status" value="2"/>
</dbReference>
<dbReference type="SMART" id="SM00184">
    <property type="entry name" value="RING"/>
    <property type="match status" value="2"/>
</dbReference>